<protein>
    <submittedName>
        <fullName evidence="1">tRNA-(Ms[2]io[6]A)-hydroxylase</fullName>
        <ecNumber evidence="1">1.-.-.-</ecNumber>
    </submittedName>
</protein>
<dbReference type="GO" id="GO:0045301">
    <property type="term" value="F:tRNA 2-(methylsulfanyl)-N(6)-isopentenyladenosine(37) hydroxylase activity"/>
    <property type="evidence" value="ECO:0007669"/>
    <property type="project" value="InterPro"/>
</dbReference>
<dbReference type="AlphaFoldDB" id="A0A841MEI2"/>
<dbReference type="InterPro" id="IPR012347">
    <property type="entry name" value="Ferritin-like"/>
</dbReference>
<dbReference type="Pfam" id="PF06175">
    <property type="entry name" value="MiaE"/>
    <property type="match status" value="1"/>
</dbReference>
<proteinExistence type="predicted"/>
<dbReference type="PANTHER" id="PTHR42637">
    <property type="entry name" value="TRNA-(MS[2]IO[6]A)-HYDROXYLASE"/>
    <property type="match status" value="1"/>
</dbReference>
<dbReference type="PIRSF" id="PIRSF020736">
    <property type="entry name" value="MiaE"/>
    <property type="match status" value="1"/>
</dbReference>
<dbReference type="InterPro" id="IPR010386">
    <property type="entry name" value="tRNA-Hydrxlase_MiaE"/>
</dbReference>
<gene>
    <name evidence="1" type="ORF">FHS59_000798</name>
</gene>
<dbReference type="Gene3D" id="1.20.1260.10">
    <property type="match status" value="1"/>
</dbReference>
<comment type="caution">
    <text evidence="1">The sequence shown here is derived from an EMBL/GenBank/DDBJ whole genome shotgun (WGS) entry which is preliminary data.</text>
</comment>
<organism evidence="1 2">
    <name type="scientific">Algoriphagus iocasae</name>
    <dbReference type="NCBI Taxonomy" id="1836499"/>
    <lineage>
        <taxon>Bacteria</taxon>
        <taxon>Pseudomonadati</taxon>
        <taxon>Bacteroidota</taxon>
        <taxon>Cytophagia</taxon>
        <taxon>Cytophagales</taxon>
        <taxon>Cyclobacteriaceae</taxon>
        <taxon>Algoriphagus</taxon>
    </lineage>
</organism>
<dbReference type="GO" id="GO:0006400">
    <property type="term" value="P:tRNA modification"/>
    <property type="evidence" value="ECO:0007669"/>
    <property type="project" value="InterPro"/>
</dbReference>
<dbReference type="RefSeq" id="WP_184493271.1">
    <property type="nucleotide sequence ID" value="NZ_JACIJO010000001.1"/>
</dbReference>
<dbReference type="PANTHER" id="PTHR42637:SF1">
    <property type="entry name" value="TRNA 2-(METHYLSULFANYL)-N(6)-ISOPENTENYLADENOSINE(37) HYDROXYLASE"/>
    <property type="match status" value="1"/>
</dbReference>
<dbReference type="EMBL" id="JACIJO010000001">
    <property type="protein sequence ID" value="MBB6325183.1"/>
    <property type="molecule type" value="Genomic_DNA"/>
</dbReference>
<dbReference type="Proteomes" id="UP000588604">
    <property type="component" value="Unassembled WGS sequence"/>
</dbReference>
<dbReference type="SUPFAM" id="SSF47240">
    <property type="entry name" value="Ferritin-like"/>
    <property type="match status" value="1"/>
</dbReference>
<keyword evidence="2" id="KW-1185">Reference proteome</keyword>
<evidence type="ECO:0000313" key="2">
    <source>
        <dbReference type="Proteomes" id="UP000588604"/>
    </source>
</evidence>
<accession>A0A841MEI2</accession>
<keyword evidence="1" id="KW-0560">Oxidoreductase</keyword>
<dbReference type="EC" id="1.-.-.-" evidence="1"/>
<dbReference type="InterPro" id="IPR009078">
    <property type="entry name" value="Ferritin-like_SF"/>
</dbReference>
<evidence type="ECO:0000313" key="1">
    <source>
        <dbReference type="EMBL" id="MBB6325183.1"/>
    </source>
</evidence>
<sequence length="203" mass="24263">MNWEESTRQKMLHLKLPTDPRWVNIAEMQIEDILTDHAYCEQKAASSCISLILRFFDLPELVDTLTPIVSEEWGHFERVLEQIRKRELRFGEPRKDEYVTRLQGFVKKGGNRWQQLTEILLLNALIEARSCERFKLLSKNIQDKELQSFYYELMISEAGHYVTFIELARKYQDPEKVNSRWQEWLVFEAEVLQEIGLRGDRMH</sequence>
<name>A0A841MEI2_9BACT</name>
<dbReference type="CDD" id="cd07910">
    <property type="entry name" value="MiaE"/>
    <property type="match status" value="1"/>
</dbReference>
<reference evidence="1 2" key="1">
    <citation type="submission" date="2020-08" db="EMBL/GenBank/DDBJ databases">
        <title>Genomic Encyclopedia of Type Strains, Phase IV (KMG-IV): sequencing the most valuable type-strain genomes for metagenomic binning, comparative biology and taxonomic classification.</title>
        <authorList>
            <person name="Goeker M."/>
        </authorList>
    </citation>
    <scope>NUCLEOTIDE SEQUENCE [LARGE SCALE GENOMIC DNA]</scope>
    <source>
        <strain evidence="1 2">DSM 102044</strain>
    </source>
</reference>